<proteinExistence type="predicted"/>
<evidence type="ECO:0000256" key="3">
    <source>
        <dbReference type="SAM" id="Phobius"/>
    </source>
</evidence>
<gene>
    <name evidence="5" type="primary">PLEST006592</name>
    <name evidence="5" type="ORF">PLESTB_000223000</name>
</gene>
<feature type="transmembrane region" description="Helical" evidence="3">
    <location>
        <begin position="20"/>
        <end position="40"/>
    </location>
</feature>
<organism evidence="5 6">
    <name type="scientific">Pleodorina starrii</name>
    <dbReference type="NCBI Taxonomy" id="330485"/>
    <lineage>
        <taxon>Eukaryota</taxon>
        <taxon>Viridiplantae</taxon>
        <taxon>Chlorophyta</taxon>
        <taxon>core chlorophytes</taxon>
        <taxon>Chlorophyceae</taxon>
        <taxon>CS clade</taxon>
        <taxon>Chlamydomonadales</taxon>
        <taxon>Volvocaceae</taxon>
        <taxon>Pleodorina</taxon>
    </lineage>
</organism>
<dbReference type="Gene3D" id="1.20.1250.20">
    <property type="entry name" value="MFS general substrate transporter like domains"/>
    <property type="match status" value="2"/>
</dbReference>
<feature type="transmembrane region" description="Helical" evidence="3">
    <location>
        <begin position="409"/>
        <end position="430"/>
    </location>
</feature>
<dbReference type="PANTHER" id="PTHR23520">
    <property type="entry name" value="TRANSPORTER, PUTATIVE (AFU_ORTHOLOGUE AFUA_3G04000)-RELATED"/>
    <property type="match status" value="1"/>
</dbReference>
<sequence>MTATSSPRRDITMLFVTRTVRMVAYGTIGVILALFLNAVGLSNEQLGILLTLTLLGDSIISLAVTRWADRVGRRFMLGSSCLLMIFAGVVYGDASRPSFALLLVAATLGVLSPSGNEVGPFLALEQSILAELVGPANRTHVFAWYNLVGYLMTALGALGAGQALTWAQRVYDISELQGYRAVFLQYGISGGVLLLLFALLTEQVERPERRKRQPEGKAPRATPGSTGTNGTAVQRDEESGLCEPLLGTPPEEEGPHTCDPPVPPEEGSGGWGPTSAPAGGSEPGGNAPGVAGSASPGGCGDGGGGGGGRSATEGLPFELADEVTADCSERYGSEAGGVTPPPPPHRAPSPPPPGSNARSSGGGDGDGCSGGGGSNGSAGKAGKVDCGGAAVGAMGLSVRSRRLVMQLSVLFATDSFAGGLVTGTLLAYYFQTKYGVSTAYLGGLLFGANLLAAVSSLASGFVAARIGLINTMVFTHLPSNVLLLAVPLMPGLRSATLLVFLRFSISQMDVAPRASFVAGVVRPDERTAAMGIVNIAKSIGASFGPLLTGWLAERGQFQGAFYLCGGLKIVYDLALLYCFSAVQPEH</sequence>
<dbReference type="EMBL" id="BRXU01000002">
    <property type="protein sequence ID" value="GLC49475.1"/>
    <property type="molecule type" value="Genomic_DNA"/>
</dbReference>
<dbReference type="SUPFAM" id="SSF103473">
    <property type="entry name" value="MFS general substrate transporter"/>
    <property type="match status" value="1"/>
</dbReference>
<dbReference type="InterPro" id="IPR020846">
    <property type="entry name" value="MFS_dom"/>
</dbReference>
<feature type="region of interest" description="Disordered" evidence="2">
    <location>
        <begin position="205"/>
        <end position="313"/>
    </location>
</feature>
<keyword evidence="6" id="KW-1185">Reference proteome</keyword>
<evidence type="ECO:0000256" key="2">
    <source>
        <dbReference type="SAM" id="MobiDB-lite"/>
    </source>
</evidence>
<feature type="compositionally biased region" description="Pro residues" evidence="2">
    <location>
        <begin position="339"/>
        <end position="354"/>
    </location>
</feature>
<comment type="subcellular location">
    <subcellularLocation>
        <location evidence="1">Membrane</location>
        <topology evidence="1">Multi-pass membrane protein</topology>
    </subcellularLocation>
</comment>
<feature type="transmembrane region" description="Helical" evidence="3">
    <location>
        <begin position="46"/>
        <end position="68"/>
    </location>
</feature>
<keyword evidence="3" id="KW-0812">Transmembrane</keyword>
<dbReference type="GO" id="GO:0022857">
    <property type="term" value="F:transmembrane transporter activity"/>
    <property type="evidence" value="ECO:0007669"/>
    <property type="project" value="InterPro"/>
</dbReference>
<reference evidence="5 6" key="1">
    <citation type="journal article" date="2023" name="Commun. Biol.">
        <title>Reorganization of the ancestral sex-determining regions during the evolution of trioecy in Pleodorina starrii.</title>
        <authorList>
            <person name="Takahashi K."/>
            <person name="Suzuki S."/>
            <person name="Kawai-Toyooka H."/>
            <person name="Yamamoto K."/>
            <person name="Hamaji T."/>
            <person name="Ootsuki R."/>
            <person name="Yamaguchi H."/>
            <person name="Kawachi M."/>
            <person name="Higashiyama T."/>
            <person name="Nozaki H."/>
        </authorList>
    </citation>
    <scope>NUCLEOTIDE SEQUENCE [LARGE SCALE GENOMIC DNA]</scope>
    <source>
        <strain evidence="5 6">NIES-4479</strain>
    </source>
</reference>
<feature type="compositionally biased region" description="Polar residues" evidence="2">
    <location>
        <begin position="223"/>
        <end position="232"/>
    </location>
</feature>
<feature type="domain" description="Major facilitator superfamily (MFS) profile" evidence="4">
    <location>
        <begin position="403"/>
        <end position="586"/>
    </location>
</feature>
<feature type="compositionally biased region" description="Gly residues" evidence="2">
    <location>
        <begin position="295"/>
        <end position="309"/>
    </location>
</feature>
<dbReference type="Proteomes" id="UP001165080">
    <property type="component" value="Unassembled WGS sequence"/>
</dbReference>
<dbReference type="AlphaFoldDB" id="A0A9W6BCY6"/>
<accession>A0A9W6BCY6</accession>
<feature type="region of interest" description="Disordered" evidence="2">
    <location>
        <begin position="331"/>
        <end position="374"/>
    </location>
</feature>
<keyword evidence="3" id="KW-1133">Transmembrane helix</keyword>
<evidence type="ECO:0000313" key="6">
    <source>
        <dbReference type="Proteomes" id="UP001165080"/>
    </source>
</evidence>
<feature type="transmembrane region" description="Helical" evidence="3">
    <location>
        <begin position="450"/>
        <end position="469"/>
    </location>
</feature>
<dbReference type="InterPro" id="IPR036259">
    <property type="entry name" value="MFS_trans_sf"/>
</dbReference>
<feature type="transmembrane region" description="Helical" evidence="3">
    <location>
        <begin position="143"/>
        <end position="163"/>
    </location>
</feature>
<dbReference type="InterPro" id="IPR011701">
    <property type="entry name" value="MFS"/>
</dbReference>
<evidence type="ECO:0000313" key="5">
    <source>
        <dbReference type="EMBL" id="GLC49475.1"/>
    </source>
</evidence>
<protein>
    <recommendedName>
        <fullName evidence="4">Major facilitator superfamily (MFS) profile domain-containing protein</fullName>
    </recommendedName>
</protein>
<dbReference type="PROSITE" id="PS50850">
    <property type="entry name" value="MFS"/>
    <property type="match status" value="1"/>
</dbReference>
<feature type="compositionally biased region" description="Gly residues" evidence="2">
    <location>
        <begin position="360"/>
        <end position="374"/>
    </location>
</feature>
<comment type="caution">
    <text evidence="5">The sequence shown here is derived from an EMBL/GenBank/DDBJ whole genome shotgun (WGS) entry which is preliminary data.</text>
</comment>
<evidence type="ECO:0000259" key="4">
    <source>
        <dbReference type="PROSITE" id="PS50850"/>
    </source>
</evidence>
<dbReference type="GO" id="GO:0016020">
    <property type="term" value="C:membrane"/>
    <property type="evidence" value="ECO:0007669"/>
    <property type="project" value="UniProtKB-SubCell"/>
</dbReference>
<feature type="compositionally biased region" description="Basic and acidic residues" evidence="2">
    <location>
        <begin position="205"/>
        <end position="218"/>
    </location>
</feature>
<keyword evidence="3" id="KW-0472">Membrane</keyword>
<feature type="transmembrane region" description="Helical" evidence="3">
    <location>
        <begin position="75"/>
        <end position="92"/>
    </location>
</feature>
<feature type="transmembrane region" description="Helical" evidence="3">
    <location>
        <begin position="183"/>
        <end position="201"/>
    </location>
</feature>
<feature type="transmembrane region" description="Helical" evidence="3">
    <location>
        <begin position="98"/>
        <end position="122"/>
    </location>
</feature>
<dbReference type="CDD" id="cd06174">
    <property type="entry name" value="MFS"/>
    <property type="match status" value="1"/>
</dbReference>
<dbReference type="PANTHER" id="PTHR23520:SF5">
    <property type="entry name" value="TRANSPORTER, PUTATIVE (AFU_ORTHOLOGUE AFUA_3G04000)-RELATED"/>
    <property type="match status" value="1"/>
</dbReference>
<dbReference type="Pfam" id="PF07690">
    <property type="entry name" value="MFS_1"/>
    <property type="match status" value="2"/>
</dbReference>
<name>A0A9W6BCY6_9CHLO</name>
<evidence type="ECO:0000256" key="1">
    <source>
        <dbReference type="ARBA" id="ARBA00004141"/>
    </source>
</evidence>